<dbReference type="InParanoid" id="T0S252"/>
<evidence type="ECO:0000313" key="2">
    <source>
        <dbReference type="Proteomes" id="UP000030762"/>
    </source>
</evidence>
<proteinExistence type="predicted"/>
<accession>T0S252</accession>
<dbReference type="GeneID" id="19944645"/>
<name>T0S252_SAPDV</name>
<dbReference type="STRING" id="1156394.T0S252"/>
<dbReference type="AlphaFoldDB" id="T0S252"/>
<evidence type="ECO:0000313" key="1">
    <source>
        <dbReference type="EMBL" id="EQC38963.1"/>
    </source>
</evidence>
<dbReference type="Proteomes" id="UP000030762">
    <property type="component" value="Unassembled WGS sequence"/>
</dbReference>
<dbReference type="VEuPathDB" id="FungiDB:SDRG_03918"/>
<dbReference type="EMBL" id="JH767140">
    <property type="protein sequence ID" value="EQC38963.1"/>
    <property type="molecule type" value="Genomic_DNA"/>
</dbReference>
<sequence>MDGPDVDESVTPLITFYCFSPRSMYECCDLPLPSPPPPPLKPTPPGFLHASRLVDAMESLDTTSGGMVRKVLLKLKERSVEPFPLDDWLYYCEHCAKYTTHTTSNHICHHCHAMDAHKSEACPKVRDRFCSFCASMATREPSAHSSADHLCFHCHARGQHLTCLLPAAPTKAFTQASSWFHRAPYCNFCEKTASHDTYMHVCRLCKQVGDHRSTDCPSARAPCDFCAATSHATAEHMCHHCKQVGDHRGLHCTHHSTPGFFPKKLNDMEAKLRWTLASMGLWSGGSQTPLTTPRHLSHPSPHAEPSTLSATTYVLSYMEGQSIVPARVLKYMRLLMHHDVPTNAFDVVVRIDIWEMKRPGMVSPQSFPATPKLRSTHHTRMNAYTESVLRGARVKLEGLIRQQYGDAALR</sequence>
<dbReference type="eggNOG" id="ENOG502SIRM">
    <property type="taxonomic scope" value="Eukaryota"/>
</dbReference>
<dbReference type="OrthoDB" id="127926at2759"/>
<protein>
    <submittedName>
        <fullName evidence="1">Uncharacterized protein</fullName>
    </submittedName>
</protein>
<keyword evidence="2" id="KW-1185">Reference proteome</keyword>
<organism evidence="1 2">
    <name type="scientific">Saprolegnia diclina (strain VS20)</name>
    <dbReference type="NCBI Taxonomy" id="1156394"/>
    <lineage>
        <taxon>Eukaryota</taxon>
        <taxon>Sar</taxon>
        <taxon>Stramenopiles</taxon>
        <taxon>Oomycota</taxon>
        <taxon>Saprolegniomycetes</taxon>
        <taxon>Saprolegniales</taxon>
        <taxon>Saprolegniaceae</taxon>
        <taxon>Saprolegnia</taxon>
    </lineage>
</organism>
<gene>
    <name evidence="1" type="ORF">SDRG_03918</name>
</gene>
<dbReference type="RefSeq" id="XP_008607787.1">
    <property type="nucleotide sequence ID" value="XM_008609565.1"/>
</dbReference>
<reference evidence="1 2" key="1">
    <citation type="submission" date="2012-04" db="EMBL/GenBank/DDBJ databases">
        <title>The Genome Sequence of Saprolegnia declina VS20.</title>
        <authorList>
            <consortium name="The Broad Institute Genome Sequencing Platform"/>
            <person name="Russ C."/>
            <person name="Nusbaum C."/>
            <person name="Tyler B."/>
            <person name="van West P."/>
            <person name="Dieguez-Uribeondo J."/>
            <person name="de Bruijn I."/>
            <person name="Tripathy S."/>
            <person name="Jiang R."/>
            <person name="Young S.K."/>
            <person name="Zeng Q."/>
            <person name="Gargeya S."/>
            <person name="Fitzgerald M."/>
            <person name="Haas B."/>
            <person name="Abouelleil A."/>
            <person name="Alvarado L."/>
            <person name="Arachchi H.M."/>
            <person name="Berlin A."/>
            <person name="Chapman S.B."/>
            <person name="Goldberg J."/>
            <person name="Griggs A."/>
            <person name="Gujja S."/>
            <person name="Hansen M."/>
            <person name="Howarth C."/>
            <person name="Imamovic A."/>
            <person name="Larimer J."/>
            <person name="McCowen C."/>
            <person name="Montmayeur A."/>
            <person name="Murphy C."/>
            <person name="Neiman D."/>
            <person name="Pearson M."/>
            <person name="Priest M."/>
            <person name="Roberts A."/>
            <person name="Saif S."/>
            <person name="Shea T."/>
            <person name="Sisk P."/>
            <person name="Sykes S."/>
            <person name="Wortman J."/>
            <person name="Nusbaum C."/>
            <person name="Birren B."/>
        </authorList>
    </citation>
    <scope>NUCLEOTIDE SEQUENCE [LARGE SCALE GENOMIC DNA]</scope>
    <source>
        <strain evidence="1 2">VS20</strain>
    </source>
</reference>
<dbReference type="OMA" id="CKQVGDH"/>